<comment type="caution">
    <text evidence="2">The sequence shown here is derived from an EMBL/GenBank/DDBJ whole genome shotgun (WGS) entry which is preliminary data.</text>
</comment>
<feature type="compositionally biased region" description="Gly residues" evidence="1">
    <location>
        <begin position="130"/>
        <end position="148"/>
    </location>
</feature>
<evidence type="ECO:0000313" key="2">
    <source>
        <dbReference type="EMBL" id="KAK4290599.1"/>
    </source>
</evidence>
<feature type="region of interest" description="Disordered" evidence="1">
    <location>
        <begin position="1"/>
        <end position="40"/>
    </location>
</feature>
<feature type="region of interest" description="Disordered" evidence="1">
    <location>
        <begin position="125"/>
        <end position="154"/>
    </location>
</feature>
<dbReference type="Proteomes" id="UP001292094">
    <property type="component" value="Unassembled WGS sequence"/>
</dbReference>
<proteinExistence type="predicted"/>
<evidence type="ECO:0000313" key="3">
    <source>
        <dbReference type="Proteomes" id="UP001292094"/>
    </source>
</evidence>
<name>A0AAE1TPB9_9EUCA</name>
<dbReference type="AlphaFoldDB" id="A0AAE1TPB9"/>
<organism evidence="2 3">
    <name type="scientific">Petrolisthes manimaculis</name>
    <dbReference type="NCBI Taxonomy" id="1843537"/>
    <lineage>
        <taxon>Eukaryota</taxon>
        <taxon>Metazoa</taxon>
        <taxon>Ecdysozoa</taxon>
        <taxon>Arthropoda</taxon>
        <taxon>Crustacea</taxon>
        <taxon>Multicrustacea</taxon>
        <taxon>Malacostraca</taxon>
        <taxon>Eumalacostraca</taxon>
        <taxon>Eucarida</taxon>
        <taxon>Decapoda</taxon>
        <taxon>Pleocyemata</taxon>
        <taxon>Anomura</taxon>
        <taxon>Galatheoidea</taxon>
        <taxon>Porcellanidae</taxon>
        <taxon>Petrolisthes</taxon>
    </lineage>
</organism>
<gene>
    <name evidence="2" type="ORF">Pmani_036512</name>
</gene>
<keyword evidence="3" id="KW-1185">Reference proteome</keyword>
<protein>
    <submittedName>
        <fullName evidence="2">Uncharacterized protein</fullName>
    </submittedName>
</protein>
<dbReference type="EMBL" id="JAWZYT010005426">
    <property type="protein sequence ID" value="KAK4290599.1"/>
    <property type="molecule type" value="Genomic_DNA"/>
</dbReference>
<accession>A0AAE1TPB9</accession>
<feature type="compositionally biased region" description="Basic and acidic residues" evidence="1">
    <location>
        <begin position="8"/>
        <end position="34"/>
    </location>
</feature>
<evidence type="ECO:0000256" key="1">
    <source>
        <dbReference type="SAM" id="MobiDB-lite"/>
    </source>
</evidence>
<reference evidence="2" key="1">
    <citation type="submission" date="2023-11" db="EMBL/GenBank/DDBJ databases">
        <title>Genome assemblies of two species of porcelain crab, Petrolisthes cinctipes and Petrolisthes manimaculis (Anomura: Porcellanidae).</title>
        <authorList>
            <person name="Angst P."/>
        </authorList>
    </citation>
    <scope>NUCLEOTIDE SEQUENCE</scope>
    <source>
        <strain evidence="2">PB745_02</strain>
        <tissue evidence="2">Gill</tissue>
    </source>
</reference>
<sequence>MGTVGKEGQARDGREEKGKDGQDGREEKGKEGQDRWLGMEGNMRANVGSRERLVWAGRGWYGPGEAGMGRTGMGWVGLGWDWYPWAGRSWYGPGEAGMGRERPGGDELGWVGPAGDVARQQQQQAVGGESWRGGAGRGGMGWDGTGRGKAGRRRASHHCPLEAWSSGTGLGTGEMWG</sequence>